<name>A0A8H4IR54_9PEZI</name>
<keyword evidence="2" id="KW-0812">Transmembrane</keyword>
<keyword evidence="4" id="KW-1185">Reference proteome</keyword>
<proteinExistence type="predicted"/>
<dbReference type="AlphaFoldDB" id="A0A8H4IR54"/>
<dbReference type="EMBL" id="WWBZ02000051">
    <property type="protein sequence ID" value="KAF4304688.1"/>
    <property type="molecule type" value="Genomic_DNA"/>
</dbReference>
<organism evidence="3 4">
    <name type="scientific">Botryosphaeria dothidea</name>
    <dbReference type="NCBI Taxonomy" id="55169"/>
    <lineage>
        <taxon>Eukaryota</taxon>
        <taxon>Fungi</taxon>
        <taxon>Dikarya</taxon>
        <taxon>Ascomycota</taxon>
        <taxon>Pezizomycotina</taxon>
        <taxon>Dothideomycetes</taxon>
        <taxon>Dothideomycetes incertae sedis</taxon>
        <taxon>Botryosphaeriales</taxon>
        <taxon>Botryosphaeriaceae</taxon>
        <taxon>Botryosphaeria</taxon>
    </lineage>
</organism>
<accession>A0A8H4IR54</accession>
<keyword evidence="2" id="KW-1133">Transmembrane helix</keyword>
<evidence type="ECO:0000256" key="2">
    <source>
        <dbReference type="SAM" id="Phobius"/>
    </source>
</evidence>
<evidence type="ECO:0000313" key="4">
    <source>
        <dbReference type="Proteomes" id="UP000572817"/>
    </source>
</evidence>
<feature type="transmembrane region" description="Helical" evidence="2">
    <location>
        <begin position="6"/>
        <end position="27"/>
    </location>
</feature>
<keyword evidence="2" id="KW-0472">Membrane</keyword>
<reference evidence="3" key="1">
    <citation type="submission" date="2020-04" db="EMBL/GenBank/DDBJ databases">
        <title>Genome Assembly and Annotation of Botryosphaeria dothidea sdau 11-99, a Latent Pathogen of Apple Fruit Ring Rot in China.</title>
        <authorList>
            <person name="Yu C."/>
            <person name="Diao Y."/>
            <person name="Lu Q."/>
            <person name="Zhao J."/>
            <person name="Cui S."/>
            <person name="Peng C."/>
            <person name="He B."/>
            <person name="Liu H."/>
        </authorList>
    </citation>
    <scope>NUCLEOTIDE SEQUENCE [LARGE SCALE GENOMIC DNA]</scope>
    <source>
        <strain evidence="3">Sdau11-99</strain>
    </source>
</reference>
<protein>
    <submittedName>
        <fullName evidence="3">Uncharacterized protein</fullName>
    </submittedName>
</protein>
<feature type="region of interest" description="Disordered" evidence="1">
    <location>
        <begin position="78"/>
        <end position="156"/>
    </location>
</feature>
<sequence>MSMGASAIIGATFVAIVVLTLVFFVVYDRQGRSLFASACARAAAAGHPHTAPPTPNAARAAARNNGDDIELQVVQSHRNTGNYVHETPSPVLGSLSRPAMPPRTVSRGRSPSTSAPPDYTEREGNRISVWTLTEPPPAYSETLGSHDARTVIPPHR</sequence>
<evidence type="ECO:0000256" key="1">
    <source>
        <dbReference type="SAM" id="MobiDB-lite"/>
    </source>
</evidence>
<dbReference type="Proteomes" id="UP000572817">
    <property type="component" value="Unassembled WGS sequence"/>
</dbReference>
<gene>
    <name evidence="3" type="ORF">GTA08_BOTSDO08429</name>
</gene>
<comment type="caution">
    <text evidence="3">The sequence shown here is derived from an EMBL/GenBank/DDBJ whole genome shotgun (WGS) entry which is preliminary data.</text>
</comment>
<evidence type="ECO:0000313" key="3">
    <source>
        <dbReference type="EMBL" id="KAF4304688.1"/>
    </source>
</evidence>